<keyword evidence="9" id="KW-1185">Reference proteome</keyword>
<evidence type="ECO:0000313" key="10">
    <source>
        <dbReference type="RefSeq" id="XP_038978524.1"/>
    </source>
</evidence>
<evidence type="ECO:0000256" key="7">
    <source>
        <dbReference type="SAM" id="MobiDB-lite"/>
    </source>
</evidence>
<keyword evidence="2" id="KW-0812">Transmembrane</keyword>
<evidence type="ECO:0000256" key="6">
    <source>
        <dbReference type="RuleBase" id="RU363132"/>
    </source>
</evidence>
<keyword evidence="3 6" id="KW-0256">Endoplasmic reticulum</keyword>
<organism evidence="9 10">
    <name type="scientific">Phoenix dactylifera</name>
    <name type="common">Date palm</name>
    <dbReference type="NCBI Taxonomy" id="42345"/>
    <lineage>
        <taxon>Eukaryota</taxon>
        <taxon>Viridiplantae</taxon>
        <taxon>Streptophyta</taxon>
        <taxon>Embryophyta</taxon>
        <taxon>Tracheophyta</taxon>
        <taxon>Spermatophyta</taxon>
        <taxon>Magnoliopsida</taxon>
        <taxon>Liliopsida</taxon>
        <taxon>Arecaceae</taxon>
        <taxon>Coryphoideae</taxon>
        <taxon>Phoeniceae</taxon>
        <taxon>Phoenix</taxon>
    </lineage>
</organism>
<protein>
    <recommendedName>
        <fullName evidence="6">Reticulon-like protein</fullName>
    </recommendedName>
</protein>
<sequence length="267" mass="30353">MEKITEKCHHENSSSSDSDNEKPQQSSSSVQAKIYRLFGREKPVHTVRGGGKPADIFLWRDKKISAGVLGGAMTIWVLSELMEYHLLTLVCHCDMNLITDDDFREFVDKVPEGCWITIVSDSCHNGGLIDESMEQIGESTRKEEESDKALLCDTEAQSIRRWEDLGVDDGLVQKQRKWAKKMGTGTRDSEEMKLRSEDEDKIHDAGERELFRDAREGVLGNRGVNQTHGKKSWDSPGSLDETEDSERGRMRCWDSVRGILGRMRMRS</sequence>
<comment type="subcellular location">
    <subcellularLocation>
        <location evidence="1 6">Endoplasmic reticulum membrane</location>
        <topology evidence="1 6">Multi-pass membrane protein</topology>
    </subcellularLocation>
</comment>
<dbReference type="Gene3D" id="3.40.50.1460">
    <property type="match status" value="1"/>
</dbReference>
<dbReference type="AlphaFoldDB" id="A0A8B9A5G4"/>
<dbReference type="InterPro" id="IPR045064">
    <property type="entry name" value="Reticulon-like"/>
</dbReference>
<evidence type="ECO:0000259" key="8">
    <source>
        <dbReference type="PROSITE" id="PS50845"/>
    </source>
</evidence>
<evidence type="ECO:0000256" key="1">
    <source>
        <dbReference type="ARBA" id="ARBA00004477"/>
    </source>
</evidence>
<dbReference type="PANTHER" id="PTHR10994">
    <property type="entry name" value="RETICULON"/>
    <property type="match status" value="1"/>
</dbReference>
<gene>
    <name evidence="10" type="primary">LOC120108866</name>
</gene>
<dbReference type="RefSeq" id="XP_038978524.1">
    <property type="nucleotide sequence ID" value="XM_039122596.1"/>
</dbReference>
<evidence type="ECO:0000256" key="4">
    <source>
        <dbReference type="ARBA" id="ARBA00022989"/>
    </source>
</evidence>
<name>A0A8B9A5G4_PHODC</name>
<dbReference type="PANTHER" id="PTHR10994:SF190">
    <property type="entry name" value="RETICULON-LIKE PROTEIN"/>
    <property type="match status" value="1"/>
</dbReference>
<feature type="region of interest" description="Disordered" evidence="7">
    <location>
        <begin position="211"/>
        <end position="248"/>
    </location>
</feature>
<keyword evidence="4" id="KW-1133">Transmembrane helix</keyword>
<accession>A0A8B9A5G4</accession>
<keyword evidence="5" id="KW-0472">Membrane</keyword>
<dbReference type="GO" id="GO:0009617">
    <property type="term" value="P:response to bacterium"/>
    <property type="evidence" value="ECO:0007669"/>
    <property type="project" value="InterPro"/>
</dbReference>
<evidence type="ECO:0000313" key="9">
    <source>
        <dbReference type="Proteomes" id="UP000228380"/>
    </source>
</evidence>
<evidence type="ECO:0000256" key="2">
    <source>
        <dbReference type="ARBA" id="ARBA00022692"/>
    </source>
</evidence>
<dbReference type="GO" id="GO:0005789">
    <property type="term" value="C:endoplasmic reticulum membrane"/>
    <property type="evidence" value="ECO:0007669"/>
    <property type="project" value="UniProtKB-SubCell"/>
</dbReference>
<feature type="domain" description="Reticulon" evidence="8">
    <location>
        <begin position="53"/>
        <end position="92"/>
    </location>
</feature>
<dbReference type="Proteomes" id="UP000228380">
    <property type="component" value="Unplaced"/>
</dbReference>
<feature type="compositionally biased region" description="Basic and acidic residues" evidence="7">
    <location>
        <begin position="1"/>
        <end position="12"/>
    </location>
</feature>
<evidence type="ECO:0000256" key="3">
    <source>
        <dbReference type="ARBA" id="ARBA00022824"/>
    </source>
</evidence>
<evidence type="ECO:0000256" key="5">
    <source>
        <dbReference type="ARBA" id="ARBA00023136"/>
    </source>
</evidence>
<dbReference type="Pfam" id="PF02453">
    <property type="entry name" value="Reticulon"/>
    <property type="match status" value="1"/>
</dbReference>
<proteinExistence type="predicted"/>
<feature type="region of interest" description="Disordered" evidence="7">
    <location>
        <begin position="1"/>
        <end position="28"/>
    </location>
</feature>
<dbReference type="GeneID" id="120108866"/>
<dbReference type="PROSITE" id="PS50845">
    <property type="entry name" value="RETICULON"/>
    <property type="match status" value="1"/>
</dbReference>
<dbReference type="KEGG" id="pda:120108866"/>
<reference evidence="10" key="1">
    <citation type="submission" date="2025-08" db="UniProtKB">
        <authorList>
            <consortium name="RefSeq"/>
        </authorList>
    </citation>
    <scope>IDENTIFICATION</scope>
    <source>
        <tissue evidence="10">Young leaves</tissue>
    </source>
</reference>
<dbReference type="InterPro" id="IPR003388">
    <property type="entry name" value="Reticulon"/>
</dbReference>